<evidence type="ECO:0000259" key="2">
    <source>
        <dbReference type="Pfam" id="PF26299"/>
    </source>
</evidence>
<dbReference type="Pfam" id="PF26299">
    <property type="entry name" value="MurL_N"/>
    <property type="match status" value="1"/>
</dbReference>
<organism evidence="3 4">
    <name type="scientific">Kineosporia succinea</name>
    <dbReference type="NCBI Taxonomy" id="84632"/>
    <lineage>
        <taxon>Bacteria</taxon>
        <taxon>Bacillati</taxon>
        <taxon>Actinomycetota</taxon>
        <taxon>Actinomycetes</taxon>
        <taxon>Kineosporiales</taxon>
        <taxon>Kineosporiaceae</taxon>
        <taxon>Kineosporia</taxon>
    </lineage>
</organism>
<sequence length="465" mass="50133">MSTAVGLDALRAAHPTFTVAGATGTVEGTDLVVRFRFEVGQHTFEPSVTLRGLEPHELARAGDEPARALMNALATVEAFSYWKAFCSPTLSIPVLPGQHRWWAGFWPSAMGEFFYRNDIDFTAPDFLTLVTTGEPGPAGAATQPGARALVMFSGGKDSLALALTTRKALPMDIFLHNPAPGQLEVAQTLGPGRIITAEQQILPELLRLKAAGHPDGHTPYSAGLAFTALLAGYLAGHTDVLAGTSRSDDEPNIKAYRGRPVNHRWTKTYEFEDLLREYRDRWVPQAPAYAGPLRPLLELQIISLLTDDLDAYLRTAGCNQAAARSEGTGRDWCRTCATCAWVFLATSVMFGHDVAVGKVGGDLFADVTLADLYERMAGLHGTKPFEGTGSEDEVRAAIRVVLQTGTPAALAMMSEDARIKNAPSLTEVLGEWGADDLVPAAIRPFVEKARTRGTGRDAPDTVDYP</sequence>
<dbReference type="SUPFAM" id="SSF52402">
    <property type="entry name" value="Adenine nucleotide alpha hydrolases-like"/>
    <property type="match status" value="1"/>
</dbReference>
<accession>A0ABT9P881</accession>
<evidence type="ECO:0000313" key="3">
    <source>
        <dbReference type="EMBL" id="MDP9828629.1"/>
    </source>
</evidence>
<comment type="caution">
    <text evidence="3">The sequence shown here is derived from an EMBL/GenBank/DDBJ whole genome shotgun (WGS) entry which is preliminary data.</text>
</comment>
<dbReference type="InterPro" id="IPR058741">
    <property type="entry name" value="MurL_C"/>
</dbReference>
<evidence type="ECO:0000259" key="1">
    <source>
        <dbReference type="Pfam" id="PF26298"/>
    </source>
</evidence>
<feature type="domain" description="MurL N-terminal" evidence="2">
    <location>
        <begin position="16"/>
        <end position="289"/>
    </location>
</feature>
<name>A0ABT9P881_9ACTN</name>
<evidence type="ECO:0008006" key="5">
    <source>
        <dbReference type="Google" id="ProtNLM"/>
    </source>
</evidence>
<reference evidence="3 4" key="1">
    <citation type="submission" date="2023-07" db="EMBL/GenBank/DDBJ databases">
        <title>Sequencing the genomes of 1000 actinobacteria strains.</title>
        <authorList>
            <person name="Klenk H.-P."/>
        </authorList>
    </citation>
    <scope>NUCLEOTIDE SEQUENCE [LARGE SCALE GENOMIC DNA]</scope>
    <source>
        <strain evidence="3 4">DSM 44388</strain>
    </source>
</reference>
<proteinExistence type="predicted"/>
<dbReference type="InterPro" id="IPR058740">
    <property type="entry name" value="MurL_N"/>
</dbReference>
<gene>
    <name evidence="3" type="ORF">J2S57_004378</name>
</gene>
<keyword evidence="4" id="KW-1185">Reference proteome</keyword>
<feature type="domain" description="MurL C-terminal" evidence="1">
    <location>
        <begin position="317"/>
        <end position="405"/>
    </location>
</feature>
<dbReference type="EMBL" id="JAUSQZ010000001">
    <property type="protein sequence ID" value="MDP9828629.1"/>
    <property type="molecule type" value="Genomic_DNA"/>
</dbReference>
<dbReference type="RefSeq" id="WP_307245999.1">
    <property type="nucleotide sequence ID" value="NZ_JAUSQZ010000001.1"/>
</dbReference>
<protein>
    <recommendedName>
        <fullName evidence="5">UDP-N-acetyl-alpha-D-muramoyl-L-alanyl-L-glutamate epimerase</fullName>
    </recommendedName>
</protein>
<dbReference type="Pfam" id="PF26298">
    <property type="entry name" value="MurL_epimerase_C"/>
    <property type="match status" value="1"/>
</dbReference>
<dbReference type="Proteomes" id="UP001235712">
    <property type="component" value="Unassembled WGS sequence"/>
</dbReference>
<evidence type="ECO:0000313" key="4">
    <source>
        <dbReference type="Proteomes" id="UP001235712"/>
    </source>
</evidence>